<gene>
    <name evidence="3" type="primary">1810036N14Rik</name>
    <name evidence="3" type="synonym">Sft2d3</name>
</gene>
<name>Q8CEL8_MOUSE</name>
<proteinExistence type="evidence at transcript level"/>
<reference evidence="2" key="5">
    <citation type="journal article" date="2001" name="Nature">
        <title>Functional annotation of a full-length mouse cDNA collection.</title>
        <authorList>
            <consortium name="The RIKEN Genome Exploration Research Group Phase II Team and the FANTOM Consortium"/>
        </authorList>
    </citation>
    <scope>NUCLEOTIDE SEQUENCE</scope>
    <source>
        <strain evidence="2">C57BL/6J</strain>
        <tissue evidence="2">Head</tissue>
    </source>
</reference>
<organism evidence="2">
    <name type="scientific">Mus musculus</name>
    <name type="common">Mouse</name>
    <dbReference type="NCBI Taxonomy" id="10090"/>
    <lineage>
        <taxon>Eukaryota</taxon>
        <taxon>Metazoa</taxon>
        <taxon>Chordata</taxon>
        <taxon>Craniata</taxon>
        <taxon>Vertebrata</taxon>
        <taxon>Euteleostomi</taxon>
        <taxon>Mammalia</taxon>
        <taxon>Eutheria</taxon>
        <taxon>Euarchontoglires</taxon>
        <taxon>Glires</taxon>
        <taxon>Rodentia</taxon>
        <taxon>Myomorpha</taxon>
        <taxon>Muroidea</taxon>
        <taxon>Muridae</taxon>
        <taxon>Murinae</taxon>
        <taxon>Mus</taxon>
        <taxon>Mus</taxon>
    </lineage>
</organism>
<reference evidence="2" key="8">
    <citation type="journal article" date="2005" name="Science">
        <title>Antisense Transcription in the Mammalian Transcriptome.</title>
        <authorList>
            <consortium name="RIKEN Genome Exploration Research Group and Genome Science Group (Genome Network Project Core Group) and the FANTOM Consortium"/>
        </authorList>
    </citation>
    <scope>NUCLEOTIDE SEQUENCE</scope>
    <source>
        <strain evidence="2">C57BL/6J</strain>
        <tissue evidence="2">Head</tissue>
    </source>
</reference>
<reference evidence="2" key="3">
    <citation type="journal article" date="2000" name="Genome Res.">
        <title>RIKEN integrated sequence analysis (RISA) system--384-format sequencing pipeline with 384 multicapillary sequencer.</title>
        <authorList>
            <person name="Shibata K."/>
            <person name="Itoh M."/>
            <person name="Aizawa K."/>
            <person name="Nagaoka S."/>
            <person name="Sasaki N."/>
            <person name="Carninci P."/>
            <person name="Konno H."/>
            <person name="Akiyama J."/>
            <person name="Nishi K."/>
            <person name="Kitsunai T."/>
            <person name="Tashiro H."/>
            <person name="Itoh M."/>
            <person name="Sumi N."/>
            <person name="Ishii Y."/>
            <person name="Nakamura S."/>
            <person name="Hazama M."/>
            <person name="Nishine T."/>
            <person name="Harada A."/>
            <person name="Yamamoto R."/>
            <person name="Matsumoto H."/>
            <person name="Sakaguchi S."/>
            <person name="Ikegami T."/>
            <person name="Kashiwagi K."/>
            <person name="Fujiwake S."/>
            <person name="Inoue K."/>
            <person name="Togawa Y."/>
            <person name="Izawa M."/>
            <person name="Ohara E."/>
            <person name="Watahiki M."/>
            <person name="Yoneda Y."/>
            <person name="Ishikawa T."/>
            <person name="Ozawa K."/>
            <person name="Tanaka T."/>
            <person name="Matsuura S."/>
            <person name="Kawai J."/>
            <person name="Okazaki Y."/>
            <person name="Muramatsu M."/>
            <person name="Inoue Y."/>
            <person name="Kira A."/>
            <person name="Hayashizaki Y."/>
        </authorList>
    </citation>
    <scope>NUCLEOTIDE SEQUENCE</scope>
    <source>
        <strain evidence="2">C57BL/6J</strain>
        <tissue evidence="2">Head</tissue>
    </source>
</reference>
<sequence length="100" mass="9971">ARPRPQAPLLPSRRAAALRPPACSLSPASGSLAAGGGDPPSRTRVALETGLTLPGFVNPATGSSRVLGRRLVGLGGSGGVGCPAVLCSLRDPEFCVLVTE</sequence>
<dbReference type="AlphaFoldDB" id="Q8CEL8"/>
<evidence type="ECO:0000256" key="1">
    <source>
        <dbReference type="SAM" id="MobiDB-lite"/>
    </source>
</evidence>
<accession>Q8CEL8</accession>
<dbReference type="EMBL" id="AK019431">
    <property type="protein sequence ID" value="BAC25591.1"/>
    <property type="molecule type" value="mRNA"/>
</dbReference>
<protein>
    <submittedName>
        <fullName evidence="2">Uncharacterized protein</fullName>
    </submittedName>
</protein>
<feature type="region of interest" description="Disordered" evidence="1">
    <location>
        <begin position="1"/>
        <end position="43"/>
    </location>
</feature>
<evidence type="ECO:0000313" key="3">
    <source>
        <dbReference type="MGI" id="MGI:3697821"/>
    </source>
</evidence>
<feature type="compositionally biased region" description="Low complexity" evidence="1">
    <location>
        <begin position="9"/>
        <end position="32"/>
    </location>
</feature>
<feature type="non-terminal residue" evidence="2">
    <location>
        <position position="1"/>
    </location>
</feature>
<reference evidence="2" key="7">
    <citation type="journal article" date="2005" name="Science">
        <title>The Transcriptional Landscape of the Mammalian Genome.</title>
        <authorList>
            <consortium name="The FANTOM Consortium"/>
            <consortium name="Riken Genome Exploration Research Group and Genome Science Group (Genome Network Project Core Group)"/>
        </authorList>
    </citation>
    <scope>NUCLEOTIDE SEQUENCE</scope>
    <source>
        <strain evidence="2">C57BL/6J</strain>
        <tissue evidence="2">Head</tissue>
    </source>
</reference>
<evidence type="ECO:0000313" key="2">
    <source>
        <dbReference type="EMBL" id="BAC25591.1"/>
    </source>
</evidence>
<reference evidence="2" key="1">
    <citation type="journal article" date="1999" name="Methods Enzymol.">
        <title>High-efficiency full-length cDNA cloning.</title>
        <authorList>
            <person name="Carninci P."/>
            <person name="Hayashizaki Y."/>
        </authorList>
    </citation>
    <scope>NUCLEOTIDE SEQUENCE</scope>
    <source>
        <strain evidence="2">C57BL/6J</strain>
        <tissue evidence="2">Head</tissue>
    </source>
</reference>
<dbReference type="AGR" id="MGI:3697821"/>
<reference evidence="2" key="4">
    <citation type="submission" date="2000-08" db="EMBL/GenBank/DDBJ databases">
        <authorList>
            <person name="Adachi J."/>
            <person name="Aizawa K."/>
            <person name="Akahira S."/>
            <person name="Akimura T."/>
            <person name="Arai A."/>
            <person name="Aono H."/>
            <person name="Arakawa T."/>
            <person name="Bono H."/>
            <person name="Carninci P."/>
            <person name="Fukuda S."/>
            <person name="Fukunishi Y."/>
            <person name="Furuno M."/>
            <person name="Hanagaki T."/>
            <person name="Hara A."/>
            <person name="Hayatsu N."/>
            <person name="Hiramoto K."/>
            <person name="Hiraoka T."/>
            <person name="Hori F."/>
            <person name="Imotani K."/>
            <person name="Ishii Y."/>
            <person name="Itoh M."/>
            <person name="Izawa M."/>
            <person name="Kasukawa T."/>
            <person name="Kato H."/>
            <person name="Kawai J."/>
            <person name="Kojima Y."/>
            <person name="Konno H."/>
            <person name="Kouda M."/>
            <person name="Koya S."/>
            <person name="Kurihara C."/>
            <person name="Matsuyama T."/>
            <person name="Miyazaki A."/>
            <person name="Nishi K."/>
            <person name="Nomura K."/>
            <person name="Numazaki R."/>
            <person name="Ohno M."/>
            <person name="Okazaki Y."/>
            <person name="Okido T."/>
            <person name="Owa C."/>
            <person name="Saito H."/>
            <person name="Saito R."/>
            <person name="Sakai C."/>
            <person name="Sakai K."/>
            <person name="Sano H."/>
            <person name="Sasaki D."/>
            <person name="Shibata K."/>
            <person name="Shibata Y."/>
            <person name="Shinagawa A."/>
            <person name="Shiraki T."/>
            <person name="Sogabe Y."/>
            <person name="Suzuki H."/>
            <person name="Tagami M."/>
            <person name="Tagawa A."/>
            <person name="Takahashi F."/>
            <person name="Tanaka T."/>
            <person name="Tejima Y."/>
            <person name="Toya T."/>
            <person name="Yamamura T."/>
            <person name="Yasunishi A."/>
            <person name="Yoshida K."/>
            <person name="Yoshino M."/>
            <person name="Muramatsu M."/>
            <person name="Hayashizaki Y."/>
        </authorList>
    </citation>
    <scope>NUCLEOTIDE SEQUENCE</scope>
    <source>
        <strain evidence="2">C57BL/6J</strain>
        <tissue evidence="2">Head</tissue>
    </source>
</reference>
<reference evidence="2" key="2">
    <citation type="journal article" date="2000" name="Genome Res.">
        <title>Normalization and subtraction of cap-trapper-selected cDNAs to prepare full-length cDNA libraries for rapid discovery of new genes.</title>
        <authorList>
            <person name="Carninci P."/>
            <person name="Shibata Y."/>
            <person name="Hayatsu N."/>
            <person name="Sugahara Y."/>
            <person name="Shibata K."/>
            <person name="Itoh M."/>
            <person name="Konno H."/>
            <person name="Okazaki Y."/>
            <person name="Muramatsu M."/>
            <person name="Hayashizaki Y."/>
        </authorList>
    </citation>
    <scope>NUCLEOTIDE SEQUENCE</scope>
    <source>
        <strain evidence="2">C57BL/6J</strain>
        <tissue evidence="2">Head</tissue>
    </source>
</reference>
<dbReference type="MGI" id="MGI:3697821">
    <property type="gene designation" value="1810036N14Rik"/>
</dbReference>
<reference evidence="2" key="6">
    <citation type="journal article" date="2002" name="Nature">
        <title>Analysis of the mouse transcriptome based on functional annotation of 60,770 full-length cDNAs.</title>
        <authorList>
            <consortium name="The FANTOM Consortium and the RIKEN Genome Exploration Research Group Phase I and II Team"/>
        </authorList>
    </citation>
    <scope>NUCLEOTIDE SEQUENCE</scope>
    <source>
        <strain evidence="2">C57BL/6J</strain>
        <tissue evidence="2">Head</tissue>
    </source>
</reference>